<dbReference type="EMBL" id="JAIHNG010000070">
    <property type="protein sequence ID" value="KAI5961940.1"/>
    <property type="molecule type" value="Genomic_DNA"/>
</dbReference>
<accession>A0AAD5FZK1</accession>
<feature type="region of interest" description="Disordered" evidence="4">
    <location>
        <begin position="129"/>
        <end position="162"/>
    </location>
</feature>
<comment type="caution">
    <text evidence="6">The sequence shown here is derived from an EMBL/GenBank/DDBJ whole genome shotgun (WGS) entry which is preliminary data.</text>
</comment>
<dbReference type="RefSeq" id="XP_051609914.1">
    <property type="nucleotide sequence ID" value="XM_051750786.1"/>
</dbReference>
<comment type="subcellular location">
    <subcellularLocation>
        <location evidence="1">Nucleus</location>
    </subcellularLocation>
</comment>
<evidence type="ECO:0000256" key="2">
    <source>
        <dbReference type="ARBA" id="ARBA00008576"/>
    </source>
</evidence>
<keyword evidence="3" id="KW-0539">Nucleus</keyword>
<evidence type="ECO:0000313" key="7">
    <source>
        <dbReference type="Proteomes" id="UP001204833"/>
    </source>
</evidence>
<proteinExistence type="inferred from homology"/>
<dbReference type="GO" id="GO:0005634">
    <property type="term" value="C:nucleus"/>
    <property type="evidence" value="ECO:0007669"/>
    <property type="project" value="UniProtKB-SubCell"/>
</dbReference>
<dbReference type="GeneID" id="76149627"/>
<evidence type="ECO:0000256" key="4">
    <source>
        <dbReference type="SAM" id="MobiDB-lite"/>
    </source>
</evidence>
<evidence type="ECO:0000259" key="5">
    <source>
        <dbReference type="Pfam" id="PF12656"/>
    </source>
</evidence>
<protein>
    <submittedName>
        <fullName evidence="6">SPP2</fullName>
    </submittedName>
</protein>
<gene>
    <name evidence="6" type="ORF">KGF57_001568</name>
</gene>
<dbReference type="Proteomes" id="UP001204833">
    <property type="component" value="Unassembled WGS sequence"/>
</dbReference>
<name>A0AAD5FZK1_9ASCO</name>
<dbReference type="AlphaFoldDB" id="A0AAD5FZK1"/>
<evidence type="ECO:0000256" key="1">
    <source>
        <dbReference type="ARBA" id="ARBA00004123"/>
    </source>
</evidence>
<keyword evidence="7" id="KW-1185">Reference proteome</keyword>
<feature type="domain" description="Spp2/MOS2 G-patch" evidence="5">
    <location>
        <begin position="109"/>
        <end position="162"/>
    </location>
</feature>
<organism evidence="6 7">
    <name type="scientific">Candida theae</name>
    <dbReference type="NCBI Taxonomy" id="1198502"/>
    <lineage>
        <taxon>Eukaryota</taxon>
        <taxon>Fungi</taxon>
        <taxon>Dikarya</taxon>
        <taxon>Ascomycota</taxon>
        <taxon>Saccharomycotina</taxon>
        <taxon>Pichiomycetes</taxon>
        <taxon>Debaryomycetaceae</taxon>
        <taxon>Candida/Lodderomyces clade</taxon>
        <taxon>Candida</taxon>
    </lineage>
</organism>
<sequence>MAGLKINLKKKTGPKKLLKRESADDSKKLIESYNGASETKHQEAEPWVIKPKKISRSIVQPQSHKQEEPVEKLKYGVTTFAKTESVQARSIIKKLTYESDSDSSDDDDAEDGVKKIPVEEFGAAFLRGLGWDGKDDNDQGTYEEDVKNRQRGVTLGIGAKPIDDDLARELQNQVNDAPLLKRRKKG</sequence>
<reference evidence="6 7" key="1">
    <citation type="journal article" date="2022" name="DNA Res.">
        <title>Genome analysis of five recently described species of the CUG-Ser clade uncovers Candida theae as a new hybrid lineage with pathogenic potential in the Candida parapsilosis species complex.</title>
        <authorList>
            <person name="Mixao V."/>
            <person name="Del Olmo V."/>
            <person name="Hegedusova E."/>
            <person name="Saus E."/>
            <person name="Pryszcz L."/>
            <person name="Cillingova A."/>
            <person name="Nosek J."/>
            <person name="Gabaldon T."/>
        </authorList>
    </citation>
    <scope>NUCLEOTIDE SEQUENCE [LARGE SCALE GENOMIC DNA]</scope>
    <source>
        <strain evidence="6 7">CBS 12239</strain>
    </source>
</reference>
<evidence type="ECO:0000256" key="3">
    <source>
        <dbReference type="ARBA" id="ARBA00023242"/>
    </source>
</evidence>
<dbReference type="InterPro" id="IPR026822">
    <property type="entry name" value="Spp2/MOS2_G-patch"/>
</dbReference>
<evidence type="ECO:0000313" key="6">
    <source>
        <dbReference type="EMBL" id="KAI5961940.1"/>
    </source>
</evidence>
<comment type="similarity">
    <text evidence="2">Belongs to the SPP2 family.</text>
</comment>
<dbReference type="Pfam" id="PF12656">
    <property type="entry name" value="G-patch_2"/>
    <property type="match status" value="1"/>
</dbReference>